<proteinExistence type="inferred from homology"/>
<dbReference type="GO" id="GO:0005737">
    <property type="term" value="C:cytoplasm"/>
    <property type="evidence" value="ECO:0007669"/>
    <property type="project" value="InterPro"/>
</dbReference>
<dbReference type="InterPro" id="IPR000819">
    <property type="entry name" value="Peptidase_M17_C"/>
</dbReference>
<protein>
    <submittedName>
        <fullName evidence="6">Aminopeptidase-like protein 6</fullName>
    </submittedName>
</protein>
<dbReference type="PROSITE" id="PS00631">
    <property type="entry name" value="CYTOSOL_AP"/>
    <property type="match status" value="1"/>
</dbReference>
<dbReference type="VEuPathDB" id="VectorBase:LDEU002543"/>
<organism evidence="6 7">
    <name type="scientific">Leptotrombidium deliense</name>
    <dbReference type="NCBI Taxonomy" id="299467"/>
    <lineage>
        <taxon>Eukaryota</taxon>
        <taxon>Metazoa</taxon>
        <taxon>Ecdysozoa</taxon>
        <taxon>Arthropoda</taxon>
        <taxon>Chelicerata</taxon>
        <taxon>Arachnida</taxon>
        <taxon>Acari</taxon>
        <taxon>Acariformes</taxon>
        <taxon>Trombidiformes</taxon>
        <taxon>Prostigmata</taxon>
        <taxon>Anystina</taxon>
        <taxon>Parasitengona</taxon>
        <taxon>Trombiculoidea</taxon>
        <taxon>Trombiculidae</taxon>
        <taxon>Leptotrombidium</taxon>
    </lineage>
</organism>
<dbReference type="AlphaFoldDB" id="A0A443SPQ6"/>
<comment type="caution">
    <text evidence="6">The sequence shown here is derived from an EMBL/GenBank/DDBJ whole genome shotgun (WGS) entry which is preliminary data.</text>
</comment>
<evidence type="ECO:0000256" key="4">
    <source>
        <dbReference type="ARBA" id="ARBA00022801"/>
    </source>
</evidence>
<gene>
    <name evidence="6" type="ORF">B4U80_11326</name>
</gene>
<dbReference type="InterPro" id="IPR011356">
    <property type="entry name" value="Leucine_aapep/pepB"/>
</dbReference>
<dbReference type="PANTHER" id="PTHR11963">
    <property type="entry name" value="LEUCINE AMINOPEPTIDASE-RELATED"/>
    <property type="match status" value="1"/>
</dbReference>
<dbReference type="GO" id="GO:0070006">
    <property type="term" value="F:metalloaminopeptidase activity"/>
    <property type="evidence" value="ECO:0007669"/>
    <property type="project" value="InterPro"/>
</dbReference>
<dbReference type="GO" id="GO:0006508">
    <property type="term" value="P:proteolysis"/>
    <property type="evidence" value="ECO:0007669"/>
    <property type="project" value="UniProtKB-KW"/>
</dbReference>
<evidence type="ECO:0000313" key="7">
    <source>
        <dbReference type="Proteomes" id="UP000288716"/>
    </source>
</evidence>
<evidence type="ECO:0000256" key="3">
    <source>
        <dbReference type="ARBA" id="ARBA00022670"/>
    </source>
</evidence>
<accession>A0A443SPQ6</accession>
<dbReference type="SUPFAM" id="SSF53187">
    <property type="entry name" value="Zn-dependent exopeptidases"/>
    <property type="match status" value="1"/>
</dbReference>
<evidence type="ECO:0000256" key="1">
    <source>
        <dbReference type="ARBA" id="ARBA00009528"/>
    </source>
</evidence>
<dbReference type="Gene3D" id="3.40.630.10">
    <property type="entry name" value="Zn peptidases"/>
    <property type="match status" value="1"/>
</dbReference>
<evidence type="ECO:0000256" key="2">
    <source>
        <dbReference type="ARBA" id="ARBA00022438"/>
    </source>
</evidence>
<dbReference type="STRING" id="299467.A0A443SPQ6"/>
<keyword evidence="7" id="KW-1185">Reference proteome</keyword>
<dbReference type="CDD" id="cd00433">
    <property type="entry name" value="Peptidase_M17"/>
    <property type="match status" value="1"/>
</dbReference>
<evidence type="ECO:0000313" key="6">
    <source>
        <dbReference type="EMBL" id="RWS29497.1"/>
    </source>
</evidence>
<feature type="domain" description="Cytosol aminopeptidase" evidence="5">
    <location>
        <begin position="355"/>
        <end position="362"/>
    </location>
</feature>
<comment type="similarity">
    <text evidence="1">Belongs to the peptidase M17 family.</text>
</comment>
<keyword evidence="2 6" id="KW-0031">Aminopeptidase</keyword>
<keyword evidence="4" id="KW-0378">Hydrolase</keyword>
<dbReference type="GO" id="GO:0030145">
    <property type="term" value="F:manganese ion binding"/>
    <property type="evidence" value="ECO:0007669"/>
    <property type="project" value="InterPro"/>
</dbReference>
<sequence length="525" mass="56735">MERFEVSVVPFKSDHCSEAIKDGKETTTNYDAIILLTKGDSFQSGCCANYMKLVNEYKQFDKKAETEECLLVLPEGNSIRRLVHSPIGPLNRDTDDVRRFRDAAYKAVKRALAAGATKLLIGVPCLGNLKETTEYCIADAVAVLGALEALYVPLEIREAVAAKAQKVLHISFCGAKDNRDLALAIEAGRVVARDIGGSDPERMSPPKVAEFVQRLFTGSSIKVKVIDDQKEITNDFPCLAAVNRGSADKHAARVVLLTYEPEGPVTKTIMLVGKGVCYDTGGHDIKAGGVMAGMHRDKCGAAAVAGFLHTVDKLKPKGIRVVGAMAMVRNSIGPNAYVSDELMTSRAGVRIRIGNTDAEGRMAMVDVLCYMKEQALAKKYENPHLFTIATLTGHAVIAVSESYSIVMDNGPAKKQKTATLIQEAGDKIGDPFEISTIRREDYEFNKGKSEYEDVLQCNNLPSTRTCRGHQIPAAFMVTVSGLDKHGLDSEQPLPYSHIDIAGSSGPFPGIPSGAPIPALTVAYLQ</sequence>
<dbReference type="EMBL" id="NCKV01000887">
    <property type="protein sequence ID" value="RWS29497.1"/>
    <property type="molecule type" value="Genomic_DNA"/>
</dbReference>
<reference evidence="6 7" key="1">
    <citation type="journal article" date="2018" name="Gigascience">
        <title>Genomes of trombidid mites reveal novel predicted allergens and laterally-transferred genes associated with secondary metabolism.</title>
        <authorList>
            <person name="Dong X."/>
            <person name="Chaisiri K."/>
            <person name="Xia D."/>
            <person name="Armstrong S.D."/>
            <person name="Fang Y."/>
            <person name="Donnelly M.J."/>
            <person name="Kadowaki T."/>
            <person name="McGarry J.W."/>
            <person name="Darby A.C."/>
            <person name="Makepeace B.L."/>
        </authorList>
    </citation>
    <scope>NUCLEOTIDE SEQUENCE [LARGE SCALE GENOMIC DNA]</scope>
    <source>
        <strain evidence="6">UoL-UT</strain>
    </source>
</reference>
<name>A0A443SPQ6_9ACAR</name>
<dbReference type="Proteomes" id="UP000288716">
    <property type="component" value="Unassembled WGS sequence"/>
</dbReference>
<dbReference type="Pfam" id="PF00883">
    <property type="entry name" value="Peptidase_M17"/>
    <property type="match status" value="1"/>
</dbReference>
<dbReference type="PANTHER" id="PTHR11963:SF48">
    <property type="entry name" value="DIPEPTIDASE B, ISOFORM A"/>
    <property type="match status" value="1"/>
</dbReference>
<evidence type="ECO:0000259" key="5">
    <source>
        <dbReference type="PROSITE" id="PS00631"/>
    </source>
</evidence>
<dbReference type="OrthoDB" id="10041421at2759"/>
<dbReference type="PRINTS" id="PR00481">
    <property type="entry name" value="LAMNOPPTDASE"/>
</dbReference>
<keyword evidence="3" id="KW-0645">Protease</keyword>